<dbReference type="NCBIfam" id="TIGR00172">
    <property type="entry name" value="maf"/>
    <property type="match status" value="1"/>
</dbReference>
<dbReference type="PIRSF" id="PIRSF006305">
    <property type="entry name" value="Maf"/>
    <property type="match status" value="1"/>
</dbReference>
<comment type="subcellular location">
    <subcellularLocation>
        <location evidence="4">Cytoplasm</location>
    </subcellularLocation>
</comment>
<dbReference type="SUPFAM" id="SSF52972">
    <property type="entry name" value="ITPase-like"/>
    <property type="match status" value="1"/>
</dbReference>
<sequence length="200" mass="23003">MLSEKLKNHRIILASGSPRRQQFFKELGLDFEIRLKPIKEDYPSRLKHFEISDYLAQLKALPFKDELKDNDILITSDTIVWHQGKALGKPLDELDAFAMLKSLSNTTHEVITSVCFTTTKFEKTLNDITKVTFKSLTDQEINYYIKTCKPLDKAGAYGIQEWIGQIGVTNMEGSYFNVMGMPTHMVYKSLHDIVNDLQKH</sequence>
<feature type="site" description="Important for substrate specificity" evidence="4">
    <location>
        <position position="78"/>
    </location>
</feature>
<comment type="caution">
    <text evidence="5">The sequence shown here is derived from an EMBL/GenBank/DDBJ whole genome shotgun (WGS) entry which is preliminary data.</text>
</comment>
<proteinExistence type="inferred from homology"/>
<dbReference type="RefSeq" id="WP_106658474.1">
    <property type="nucleotide sequence ID" value="NZ_PJEO01000014.1"/>
</dbReference>
<gene>
    <name evidence="5" type="primary">maf</name>
    <name evidence="5" type="ORF">CSW08_03270</name>
</gene>
<dbReference type="OrthoDB" id="9807767at2"/>
<dbReference type="Proteomes" id="UP000233435">
    <property type="component" value="Unassembled WGS sequence"/>
</dbReference>
<evidence type="ECO:0000256" key="4">
    <source>
        <dbReference type="HAMAP-Rule" id="MF_00528"/>
    </source>
</evidence>
<comment type="catalytic activity">
    <reaction evidence="4">
        <text>dTTP + H2O = dTMP + diphosphate + H(+)</text>
        <dbReference type="Rhea" id="RHEA:28534"/>
        <dbReference type="ChEBI" id="CHEBI:15377"/>
        <dbReference type="ChEBI" id="CHEBI:15378"/>
        <dbReference type="ChEBI" id="CHEBI:33019"/>
        <dbReference type="ChEBI" id="CHEBI:37568"/>
        <dbReference type="ChEBI" id="CHEBI:63528"/>
        <dbReference type="EC" id="3.6.1.9"/>
    </reaction>
</comment>
<reference evidence="5 6" key="1">
    <citation type="submission" date="2017-12" db="EMBL/GenBank/DDBJ databases">
        <title>Confluentibacter flavum sp. nov., isolated from the saline lake.</title>
        <authorList>
            <person name="Yu L."/>
        </authorList>
    </citation>
    <scope>NUCLEOTIDE SEQUENCE [LARGE SCALE GENOMIC DNA]</scope>
    <source>
        <strain evidence="5 6">3B</strain>
    </source>
</reference>
<protein>
    <recommendedName>
        <fullName evidence="4">dTTP/UTP pyrophosphatase</fullName>
        <shortName evidence="4">dTTPase/UTPase</shortName>
        <ecNumber evidence="4">3.6.1.9</ecNumber>
    </recommendedName>
    <alternativeName>
        <fullName evidence="4">Nucleoside triphosphate pyrophosphatase</fullName>
    </alternativeName>
    <alternativeName>
        <fullName evidence="4">Nucleotide pyrophosphatase</fullName>
        <shortName evidence="4">Nucleotide PPase</shortName>
    </alternativeName>
</protein>
<dbReference type="HAMAP" id="MF_00528">
    <property type="entry name" value="Maf"/>
    <property type="match status" value="1"/>
</dbReference>
<dbReference type="PANTHER" id="PTHR43213">
    <property type="entry name" value="BIFUNCTIONAL DTTP/UTP PYROPHOSPHATASE/METHYLTRANSFERASE PROTEIN-RELATED"/>
    <property type="match status" value="1"/>
</dbReference>
<dbReference type="Pfam" id="PF02545">
    <property type="entry name" value="Maf"/>
    <property type="match status" value="1"/>
</dbReference>
<feature type="active site" description="Proton acceptor" evidence="4">
    <location>
        <position position="77"/>
    </location>
</feature>
<dbReference type="Gene3D" id="3.90.950.10">
    <property type="match status" value="1"/>
</dbReference>
<keyword evidence="2 4" id="KW-0378">Hydrolase</keyword>
<comment type="cofactor">
    <cofactor evidence="1 4">
        <name>a divalent metal cation</name>
        <dbReference type="ChEBI" id="CHEBI:60240"/>
    </cofactor>
</comment>
<keyword evidence="3 4" id="KW-0546">Nucleotide metabolism</keyword>
<dbReference type="EMBL" id="PJEO01000014">
    <property type="protein sequence ID" value="PKQ46198.1"/>
    <property type="molecule type" value="Genomic_DNA"/>
</dbReference>
<dbReference type="GO" id="GO:0005737">
    <property type="term" value="C:cytoplasm"/>
    <property type="evidence" value="ECO:0007669"/>
    <property type="project" value="UniProtKB-SubCell"/>
</dbReference>
<feature type="site" description="Important for substrate specificity" evidence="4">
    <location>
        <position position="160"/>
    </location>
</feature>
<dbReference type="AlphaFoldDB" id="A0A2N3HMX0"/>
<comment type="similarity">
    <text evidence="4">Belongs to the Maf family. YhdE subfamily.</text>
</comment>
<dbReference type="GO" id="GO:0036221">
    <property type="term" value="F:UTP diphosphatase activity"/>
    <property type="evidence" value="ECO:0007669"/>
    <property type="project" value="RHEA"/>
</dbReference>
<dbReference type="PANTHER" id="PTHR43213:SF5">
    <property type="entry name" value="BIFUNCTIONAL DTTP_UTP PYROPHOSPHATASE_METHYLTRANSFERASE PROTEIN-RELATED"/>
    <property type="match status" value="1"/>
</dbReference>
<comment type="catalytic activity">
    <reaction evidence="4">
        <text>UTP + H2O = UMP + diphosphate + H(+)</text>
        <dbReference type="Rhea" id="RHEA:29395"/>
        <dbReference type="ChEBI" id="CHEBI:15377"/>
        <dbReference type="ChEBI" id="CHEBI:15378"/>
        <dbReference type="ChEBI" id="CHEBI:33019"/>
        <dbReference type="ChEBI" id="CHEBI:46398"/>
        <dbReference type="ChEBI" id="CHEBI:57865"/>
        <dbReference type="EC" id="3.6.1.9"/>
    </reaction>
</comment>
<dbReference type="InterPro" id="IPR029001">
    <property type="entry name" value="ITPase-like_fam"/>
</dbReference>
<dbReference type="InterPro" id="IPR003697">
    <property type="entry name" value="Maf-like"/>
</dbReference>
<keyword evidence="6" id="KW-1185">Reference proteome</keyword>
<comment type="caution">
    <text evidence="4">Lacks conserved residue(s) required for the propagation of feature annotation.</text>
</comment>
<organism evidence="5 6">
    <name type="scientific">Confluentibacter flavum</name>
    <dbReference type="NCBI Taxonomy" id="1909700"/>
    <lineage>
        <taxon>Bacteria</taxon>
        <taxon>Pseudomonadati</taxon>
        <taxon>Bacteroidota</taxon>
        <taxon>Flavobacteriia</taxon>
        <taxon>Flavobacteriales</taxon>
        <taxon>Flavobacteriaceae</taxon>
        <taxon>Confluentibacter</taxon>
    </lineage>
</organism>
<evidence type="ECO:0000256" key="2">
    <source>
        <dbReference type="ARBA" id="ARBA00022801"/>
    </source>
</evidence>
<evidence type="ECO:0000256" key="3">
    <source>
        <dbReference type="ARBA" id="ARBA00023080"/>
    </source>
</evidence>
<name>A0A2N3HMX0_9FLAO</name>
<dbReference type="EC" id="3.6.1.9" evidence="4"/>
<keyword evidence="4" id="KW-0963">Cytoplasm</keyword>
<dbReference type="GO" id="GO:0036218">
    <property type="term" value="F:dTTP diphosphatase activity"/>
    <property type="evidence" value="ECO:0007669"/>
    <property type="project" value="RHEA"/>
</dbReference>
<dbReference type="GO" id="GO:0009117">
    <property type="term" value="P:nucleotide metabolic process"/>
    <property type="evidence" value="ECO:0007669"/>
    <property type="project" value="UniProtKB-KW"/>
</dbReference>
<feature type="site" description="Important for substrate specificity" evidence="4">
    <location>
        <position position="19"/>
    </location>
</feature>
<accession>A0A2N3HMX0</accession>
<evidence type="ECO:0000313" key="6">
    <source>
        <dbReference type="Proteomes" id="UP000233435"/>
    </source>
</evidence>
<comment type="function">
    <text evidence="4">Nucleoside triphosphate pyrophosphatase that hydrolyzes dTTP and UTP. May have a dual role in cell division arrest and in preventing the incorporation of modified nucleotides into cellular nucleic acids.</text>
</comment>
<evidence type="ECO:0000256" key="1">
    <source>
        <dbReference type="ARBA" id="ARBA00001968"/>
    </source>
</evidence>
<dbReference type="CDD" id="cd00555">
    <property type="entry name" value="Maf"/>
    <property type="match status" value="1"/>
</dbReference>
<evidence type="ECO:0000313" key="5">
    <source>
        <dbReference type="EMBL" id="PKQ46198.1"/>
    </source>
</evidence>